<dbReference type="InterPro" id="IPR004852">
    <property type="entry name" value="Di-haem_cyt_c_peroxidsae"/>
</dbReference>
<evidence type="ECO:0000256" key="5">
    <source>
        <dbReference type="ARBA" id="ARBA00022764"/>
    </source>
</evidence>
<keyword evidence="3 8" id="KW-0479">Metal-binding</keyword>
<gene>
    <name evidence="11" type="ORF">WJU16_20865</name>
</gene>
<dbReference type="SUPFAM" id="SSF46626">
    <property type="entry name" value="Cytochrome c"/>
    <property type="match status" value="2"/>
</dbReference>
<name>A0ABZ2YM50_9BACT</name>
<keyword evidence="12" id="KW-1185">Reference proteome</keyword>
<evidence type="ECO:0000256" key="7">
    <source>
        <dbReference type="ARBA" id="ARBA00023004"/>
    </source>
</evidence>
<dbReference type="Pfam" id="PF03150">
    <property type="entry name" value="CCP_MauG"/>
    <property type="match status" value="1"/>
</dbReference>
<dbReference type="EMBL" id="CP149822">
    <property type="protein sequence ID" value="WZN40422.1"/>
    <property type="molecule type" value="Genomic_DNA"/>
</dbReference>
<evidence type="ECO:0000256" key="4">
    <source>
        <dbReference type="ARBA" id="ARBA00022729"/>
    </source>
</evidence>
<dbReference type="Proteomes" id="UP001485459">
    <property type="component" value="Chromosome"/>
</dbReference>
<dbReference type="PROSITE" id="PS51007">
    <property type="entry name" value="CYTC"/>
    <property type="match status" value="1"/>
</dbReference>
<comment type="subcellular location">
    <subcellularLocation>
        <location evidence="1">Periplasm</location>
    </subcellularLocation>
</comment>
<keyword evidence="4 9" id="KW-0732">Signal</keyword>
<dbReference type="PANTHER" id="PTHR30600">
    <property type="entry name" value="CYTOCHROME C PEROXIDASE-RELATED"/>
    <property type="match status" value="1"/>
</dbReference>
<evidence type="ECO:0000259" key="10">
    <source>
        <dbReference type="PROSITE" id="PS51007"/>
    </source>
</evidence>
<reference evidence="12" key="1">
    <citation type="submission" date="2024-03" db="EMBL/GenBank/DDBJ databases">
        <title>Chitinophaga horti sp. nov., isolated from garden soil.</title>
        <authorList>
            <person name="Lee D.S."/>
            <person name="Han D.M."/>
            <person name="Baek J.H."/>
            <person name="Choi D.G."/>
            <person name="Jeon J.H."/>
            <person name="Jeon C.O."/>
        </authorList>
    </citation>
    <scope>NUCLEOTIDE SEQUENCE [LARGE SCALE GENOMIC DNA]</scope>
    <source>
        <strain evidence="12">GPA1</strain>
    </source>
</reference>
<evidence type="ECO:0000256" key="1">
    <source>
        <dbReference type="ARBA" id="ARBA00004418"/>
    </source>
</evidence>
<organism evidence="11 12">
    <name type="scientific">Chitinophaga pollutisoli</name>
    <dbReference type="NCBI Taxonomy" id="3133966"/>
    <lineage>
        <taxon>Bacteria</taxon>
        <taxon>Pseudomonadati</taxon>
        <taxon>Bacteroidota</taxon>
        <taxon>Chitinophagia</taxon>
        <taxon>Chitinophagales</taxon>
        <taxon>Chitinophagaceae</taxon>
        <taxon>Chitinophaga</taxon>
    </lineage>
</organism>
<dbReference type="Gene3D" id="1.10.760.10">
    <property type="entry name" value="Cytochrome c-like domain"/>
    <property type="match status" value="2"/>
</dbReference>
<dbReference type="InterPro" id="IPR026259">
    <property type="entry name" value="MauG/Cytc_peroxidase"/>
</dbReference>
<evidence type="ECO:0000313" key="11">
    <source>
        <dbReference type="EMBL" id="WZN40422.1"/>
    </source>
</evidence>
<keyword evidence="7 8" id="KW-0408">Iron</keyword>
<evidence type="ECO:0000256" key="2">
    <source>
        <dbReference type="ARBA" id="ARBA00022617"/>
    </source>
</evidence>
<sequence>MRQGIPHAILLLLAGVFTVHACHSPDKPAGQTAIAREKELPLGTTDALPLTYLSPADNPTTPEKVELGRLLFYDPVLSGGKDVACATCHHPDFGYAESIDLSIGVNGTGLGEKRRFNKDNNIPFTKRNSQSLLNTAYNGIGPNGRYTPEEAPMFWDLRAKGLEAQAAMPVKTFEEMRGHDFSEDHITTEVVKRVNAIAGYRRLFKSAFPESNAVTITEITKALGAFQRSLTAANSRFDQFMRGDRSALSEREQEGMKLFIQSGCARCHSGPMLSDFKPHVLGTPDNEKLPVSDSGILGTYGFRTPTLRNLRFTRPYMHSGKFQTLNEVLFFYEDLHGKPLRNQHVDRSQLDPLAAAVRVEFKDINTIVEFLNTLNDPDYDKKIPASVPSGLPVGGFIGADAARPHPAHHAAQK</sequence>
<accession>A0ABZ2YM50</accession>
<proteinExistence type="predicted"/>
<keyword evidence="2 8" id="KW-0349">Heme</keyword>
<evidence type="ECO:0000313" key="12">
    <source>
        <dbReference type="Proteomes" id="UP001485459"/>
    </source>
</evidence>
<dbReference type="InterPro" id="IPR036909">
    <property type="entry name" value="Cyt_c-like_dom_sf"/>
</dbReference>
<dbReference type="InterPro" id="IPR009056">
    <property type="entry name" value="Cyt_c-like_dom"/>
</dbReference>
<protein>
    <submittedName>
        <fullName evidence="11">Cytochrome-c peroxidase</fullName>
    </submittedName>
</protein>
<feature type="chain" id="PRO_5046724606" evidence="9">
    <location>
        <begin position="22"/>
        <end position="413"/>
    </location>
</feature>
<dbReference type="GO" id="GO:0004601">
    <property type="term" value="F:peroxidase activity"/>
    <property type="evidence" value="ECO:0007669"/>
    <property type="project" value="UniProtKB-KW"/>
</dbReference>
<dbReference type="RefSeq" id="WP_341835345.1">
    <property type="nucleotide sequence ID" value="NZ_CP149822.1"/>
</dbReference>
<evidence type="ECO:0000256" key="9">
    <source>
        <dbReference type="SAM" id="SignalP"/>
    </source>
</evidence>
<evidence type="ECO:0000256" key="3">
    <source>
        <dbReference type="ARBA" id="ARBA00022723"/>
    </source>
</evidence>
<dbReference type="InterPro" id="IPR051395">
    <property type="entry name" value="Cytochrome_c_Peroxidase/MauG"/>
</dbReference>
<feature type="signal peptide" evidence="9">
    <location>
        <begin position="1"/>
        <end position="21"/>
    </location>
</feature>
<keyword evidence="6" id="KW-0560">Oxidoreductase</keyword>
<evidence type="ECO:0000256" key="6">
    <source>
        <dbReference type="ARBA" id="ARBA00023002"/>
    </source>
</evidence>
<keyword evidence="5" id="KW-0574">Periplasm</keyword>
<keyword evidence="11" id="KW-0575">Peroxidase</keyword>
<feature type="domain" description="Cytochrome c" evidence="10">
    <location>
        <begin position="250"/>
        <end position="375"/>
    </location>
</feature>
<dbReference type="PIRSF" id="PIRSF000294">
    <property type="entry name" value="Cytochrome-c_peroxidase"/>
    <property type="match status" value="1"/>
</dbReference>
<evidence type="ECO:0000256" key="8">
    <source>
        <dbReference type="PROSITE-ProRule" id="PRU00433"/>
    </source>
</evidence>